<feature type="transmembrane region" description="Helical" evidence="1">
    <location>
        <begin position="22"/>
        <end position="48"/>
    </location>
</feature>
<comment type="caution">
    <text evidence="3">The sequence shown here is derived from an EMBL/GenBank/DDBJ whole genome shotgun (WGS) entry which is preliminary data.</text>
</comment>
<feature type="transmembrane region" description="Helical" evidence="1">
    <location>
        <begin position="60"/>
        <end position="77"/>
    </location>
</feature>
<reference evidence="3" key="1">
    <citation type="journal article" date="2021" name="PeerJ">
        <title>Analysis of 44 Vibrio anguillarum genomes reveals high genetic diversity.</title>
        <authorList>
            <person name="Hansen M.J."/>
            <person name="Dalsgaard I."/>
        </authorList>
    </citation>
    <scope>NUCLEOTIDE SEQUENCE</scope>
    <source>
        <strain evidence="3">850617-1/1</strain>
    </source>
</reference>
<dbReference type="Pfam" id="PF18160">
    <property type="entry name" value="SLATT_5"/>
    <property type="match status" value="1"/>
</dbReference>
<evidence type="ECO:0000313" key="3">
    <source>
        <dbReference type="EMBL" id="MBF4434924.1"/>
    </source>
</evidence>
<evidence type="ECO:0000259" key="2">
    <source>
        <dbReference type="Pfam" id="PF18160"/>
    </source>
</evidence>
<gene>
    <name evidence="3" type="ORF">ERJ77_10410</name>
</gene>
<protein>
    <submittedName>
        <fullName evidence="3">SLATT domain-containing protein</fullName>
    </submittedName>
</protein>
<evidence type="ECO:0000313" key="4">
    <source>
        <dbReference type="Proteomes" id="UP000786185"/>
    </source>
</evidence>
<organism evidence="3 4">
    <name type="scientific">Vibrio anguillarum</name>
    <name type="common">Listonella anguillarum</name>
    <dbReference type="NCBI Taxonomy" id="55601"/>
    <lineage>
        <taxon>Bacteria</taxon>
        <taxon>Pseudomonadati</taxon>
        <taxon>Pseudomonadota</taxon>
        <taxon>Gammaproteobacteria</taxon>
        <taxon>Vibrionales</taxon>
        <taxon>Vibrionaceae</taxon>
        <taxon>Vibrio</taxon>
    </lineage>
</organism>
<feature type="domain" description="SMODS and SLOG-associating 2TM effector" evidence="2">
    <location>
        <begin position="4"/>
        <end position="196"/>
    </location>
</feature>
<dbReference type="InterPro" id="IPR041115">
    <property type="entry name" value="SLATT_5"/>
</dbReference>
<accession>A0AAW4BDX6</accession>
<dbReference type="NCBIfam" id="NF033631">
    <property type="entry name" value="SLATT_5"/>
    <property type="match status" value="1"/>
</dbReference>
<proteinExistence type="predicted"/>
<dbReference type="Proteomes" id="UP000786185">
    <property type="component" value="Unassembled WGS sequence"/>
</dbReference>
<evidence type="ECO:0000256" key="1">
    <source>
        <dbReference type="SAM" id="Phobius"/>
    </source>
</evidence>
<keyword evidence="1" id="KW-0812">Transmembrane</keyword>
<sequence length="220" mass="24908">MVALADNIWWTRKARIQTEKRLLSNAFHSQVILLWYSFFSVAVSVYYLKNPQNGIEAISWVVYSVLVLCISGFINGLSFKERANLIKECYESLNSIMHHASKPNAENADLANLSTTYESKLNACENHTDKDFAIALCQEYWASTSTVRQVSKDFHSDTSENKQKPKQALTRIPTSHHWFLAASYFIARLLTLVFFYVLPVLILLALNSSLFLSAPTCNGG</sequence>
<name>A0AAW4BDX6_VIBAN</name>
<keyword evidence="1" id="KW-0472">Membrane</keyword>
<dbReference type="EMBL" id="SCLC01000006">
    <property type="protein sequence ID" value="MBF4434924.1"/>
    <property type="molecule type" value="Genomic_DNA"/>
</dbReference>
<dbReference type="AlphaFoldDB" id="A0AAW4BDX6"/>
<feature type="transmembrane region" description="Helical" evidence="1">
    <location>
        <begin position="185"/>
        <end position="206"/>
    </location>
</feature>
<keyword evidence="1" id="KW-1133">Transmembrane helix</keyword>